<dbReference type="InParanoid" id="A0A0D0DMC7"/>
<keyword evidence="2" id="KW-1185">Reference proteome</keyword>
<feature type="non-terminal residue" evidence="1">
    <location>
        <position position="1"/>
    </location>
</feature>
<organism evidence="1 2">
    <name type="scientific">Paxillus rubicundulus Ve08.2h10</name>
    <dbReference type="NCBI Taxonomy" id="930991"/>
    <lineage>
        <taxon>Eukaryota</taxon>
        <taxon>Fungi</taxon>
        <taxon>Dikarya</taxon>
        <taxon>Basidiomycota</taxon>
        <taxon>Agaricomycotina</taxon>
        <taxon>Agaricomycetes</taxon>
        <taxon>Agaricomycetidae</taxon>
        <taxon>Boletales</taxon>
        <taxon>Paxilineae</taxon>
        <taxon>Paxillaceae</taxon>
        <taxon>Paxillus</taxon>
    </lineage>
</organism>
<dbReference type="STRING" id="930991.A0A0D0DMC7"/>
<accession>A0A0D0DMC7</accession>
<proteinExistence type="predicted"/>
<name>A0A0D0DMC7_9AGAM</name>
<dbReference type="Proteomes" id="UP000054538">
    <property type="component" value="Unassembled WGS sequence"/>
</dbReference>
<dbReference type="EMBL" id="KN824848">
    <property type="protein sequence ID" value="KIK99857.1"/>
    <property type="molecule type" value="Genomic_DNA"/>
</dbReference>
<gene>
    <name evidence="1" type="ORF">PAXRUDRAFT_41021</name>
</gene>
<evidence type="ECO:0000313" key="1">
    <source>
        <dbReference type="EMBL" id="KIK99857.1"/>
    </source>
</evidence>
<reference evidence="2" key="2">
    <citation type="submission" date="2015-01" db="EMBL/GenBank/DDBJ databases">
        <title>Evolutionary Origins and Diversification of the Mycorrhizal Mutualists.</title>
        <authorList>
            <consortium name="DOE Joint Genome Institute"/>
            <consortium name="Mycorrhizal Genomics Consortium"/>
            <person name="Kohler A."/>
            <person name="Kuo A."/>
            <person name="Nagy L.G."/>
            <person name="Floudas D."/>
            <person name="Copeland A."/>
            <person name="Barry K.W."/>
            <person name="Cichocki N."/>
            <person name="Veneault-Fourrey C."/>
            <person name="LaButti K."/>
            <person name="Lindquist E.A."/>
            <person name="Lipzen A."/>
            <person name="Lundell T."/>
            <person name="Morin E."/>
            <person name="Murat C."/>
            <person name="Riley R."/>
            <person name="Ohm R."/>
            <person name="Sun H."/>
            <person name="Tunlid A."/>
            <person name="Henrissat B."/>
            <person name="Grigoriev I.V."/>
            <person name="Hibbett D.S."/>
            <person name="Martin F."/>
        </authorList>
    </citation>
    <scope>NUCLEOTIDE SEQUENCE [LARGE SCALE GENOMIC DNA]</scope>
    <source>
        <strain evidence="2">Ve08.2h10</strain>
    </source>
</reference>
<reference evidence="1 2" key="1">
    <citation type="submission" date="2014-04" db="EMBL/GenBank/DDBJ databases">
        <authorList>
            <consortium name="DOE Joint Genome Institute"/>
            <person name="Kuo A."/>
            <person name="Kohler A."/>
            <person name="Jargeat P."/>
            <person name="Nagy L.G."/>
            <person name="Floudas D."/>
            <person name="Copeland A."/>
            <person name="Barry K.W."/>
            <person name="Cichocki N."/>
            <person name="Veneault-Fourrey C."/>
            <person name="LaButti K."/>
            <person name="Lindquist E.A."/>
            <person name="Lipzen A."/>
            <person name="Lundell T."/>
            <person name="Morin E."/>
            <person name="Murat C."/>
            <person name="Sun H."/>
            <person name="Tunlid A."/>
            <person name="Henrissat B."/>
            <person name="Grigoriev I.V."/>
            <person name="Hibbett D.S."/>
            <person name="Martin F."/>
            <person name="Nordberg H.P."/>
            <person name="Cantor M.N."/>
            <person name="Hua S.X."/>
        </authorList>
    </citation>
    <scope>NUCLEOTIDE SEQUENCE [LARGE SCALE GENOMIC DNA]</scope>
    <source>
        <strain evidence="1 2">Ve08.2h10</strain>
    </source>
</reference>
<feature type="non-terminal residue" evidence="1">
    <location>
        <position position="81"/>
    </location>
</feature>
<sequence>LESLASCLESKHKITDMTPEEKNVLNLLKHVNTISACILGSKASYFFICNEIYSYFGYFDLPHLFFTFNPSIAHSSIFQVM</sequence>
<dbReference type="AlphaFoldDB" id="A0A0D0DMC7"/>
<protein>
    <recommendedName>
        <fullName evidence="3">Helitron helicase-like domain-containing protein</fullName>
    </recommendedName>
</protein>
<evidence type="ECO:0008006" key="3">
    <source>
        <dbReference type="Google" id="ProtNLM"/>
    </source>
</evidence>
<evidence type="ECO:0000313" key="2">
    <source>
        <dbReference type="Proteomes" id="UP000054538"/>
    </source>
</evidence>
<dbReference type="HOGENOM" id="CLU_142960_1_0_1"/>
<dbReference type="OrthoDB" id="432234at2759"/>